<dbReference type="Proteomes" id="UP000191408">
    <property type="component" value="Unassembled WGS sequence"/>
</dbReference>
<proteinExistence type="predicted"/>
<protein>
    <submittedName>
        <fullName evidence="1">Uncharacterized protein</fullName>
    </submittedName>
</protein>
<evidence type="ECO:0000313" key="2">
    <source>
        <dbReference type="Proteomes" id="UP000191408"/>
    </source>
</evidence>
<reference evidence="2" key="1">
    <citation type="journal article" date="2017" name="Nat. Microbiol.">
        <title>Global analysis of biosynthetic gene clusters reveals vast potential of secondary metabolite production in Penicillium species.</title>
        <authorList>
            <person name="Nielsen J.C."/>
            <person name="Grijseels S."/>
            <person name="Prigent S."/>
            <person name="Ji B."/>
            <person name="Dainat J."/>
            <person name="Nielsen K.F."/>
            <person name="Frisvad J.C."/>
            <person name="Workman M."/>
            <person name="Nielsen J."/>
        </authorList>
    </citation>
    <scope>NUCLEOTIDE SEQUENCE [LARGE SCALE GENOMIC DNA]</scope>
    <source>
        <strain evidence="2">IBT 4502</strain>
    </source>
</reference>
<accession>A0A1V6NWE0</accession>
<keyword evidence="2" id="KW-1185">Reference proteome</keyword>
<evidence type="ECO:0000313" key="1">
    <source>
        <dbReference type="EMBL" id="OQD69045.1"/>
    </source>
</evidence>
<organism evidence="1 2">
    <name type="scientific">Penicillium polonicum</name>
    <dbReference type="NCBI Taxonomy" id="60169"/>
    <lineage>
        <taxon>Eukaryota</taxon>
        <taxon>Fungi</taxon>
        <taxon>Dikarya</taxon>
        <taxon>Ascomycota</taxon>
        <taxon>Pezizomycotina</taxon>
        <taxon>Eurotiomycetes</taxon>
        <taxon>Eurotiomycetidae</taxon>
        <taxon>Eurotiales</taxon>
        <taxon>Aspergillaceae</taxon>
        <taxon>Penicillium</taxon>
    </lineage>
</organism>
<name>A0A1V6NWE0_PENPO</name>
<comment type="caution">
    <text evidence="1">The sequence shown here is derived from an EMBL/GenBank/DDBJ whole genome shotgun (WGS) entry which is preliminary data.</text>
</comment>
<sequence length="104" mass="11877">MSVRERAWETSMIDVRRQVTPARKQLVRELNATIIHGGQAYLDAEMLIARGKSELHHDAFAPNESLAVVIYNFTVCDAASCEYPKLRLPLWPQRRKMIPSDAPE</sequence>
<gene>
    <name evidence="1" type="ORF">PENPOL_c002G05861</name>
</gene>
<dbReference type="AlphaFoldDB" id="A0A1V6NWE0"/>
<dbReference type="EMBL" id="MDYM01000002">
    <property type="protein sequence ID" value="OQD69045.1"/>
    <property type="molecule type" value="Genomic_DNA"/>
</dbReference>